<reference evidence="3" key="2">
    <citation type="journal article" date="2024" name="Plant">
        <title>Genomic evolution and insights into agronomic trait innovations of Sesamum species.</title>
        <authorList>
            <person name="Miao H."/>
            <person name="Wang L."/>
            <person name="Qu L."/>
            <person name="Liu H."/>
            <person name="Sun Y."/>
            <person name="Le M."/>
            <person name="Wang Q."/>
            <person name="Wei S."/>
            <person name="Zheng Y."/>
            <person name="Lin W."/>
            <person name="Duan Y."/>
            <person name="Cao H."/>
            <person name="Xiong S."/>
            <person name="Wang X."/>
            <person name="Wei L."/>
            <person name="Li C."/>
            <person name="Ma Q."/>
            <person name="Ju M."/>
            <person name="Zhao R."/>
            <person name="Li G."/>
            <person name="Mu C."/>
            <person name="Tian Q."/>
            <person name="Mei H."/>
            <person name="Zhang T."/>
            <person name="Gao T."/>
            <person name="Zhang H."/>
        </authorList>
    </citation>
    <scope>NUCLEOTIDE SEQUENCE</scope>
    <source>
        <strain evidence="3">KEN1</strain>
    </source>
</reference>
<feature type="domain" description="Reverse transcriptase Ty1/copia-type" evidence="2">
    <location>
        <begin position="64"/>
        <end position="122"/>
    </location>
</feature>
<feature type="compositionally biased region" description="Polar residues" evidence="1">
    <location>
        <begin position="1"/>
        <end position="13"/>
    </location>
</feature>
<reference evidence="3" key="1">
    <citation type="submission" date="2020-06" db="EMBL/GenBank/DDBJ databases">
        <authorList>
            <person name="Li T."/>
            <person name="Hu X."/>
            <person name="Zhang T."/>
            <person name="Song X."/>
            <person name="Zhang H."/>
            <person name="Dai N."/>
            <person name="Sheng W."/>
            <person name="Hou X."/>
            <person name="Wei L."/>
        </authorList>
    </citation>
    <scope>NUCLEOTIDE SEQUENCE</scope>
    <source>
        <strain evidence="3">KEN1</strain>
        <tissue evidence="3">Leaf</tissue>
    </source>
</reference>
<evidence type="ECO:0000256" key="1">
    <source>
        <dbReference type="SAM" id="MobiDB-lite"/>
    </source>
</evidence>
<dbReference type="Pfam" id="PF07727">
    <property type="entry name" value="RVT_2"/>
    <property type="match status" value="1"/>
</dbReference>
<gene>
    <name evidence="3" type="ORF">Slati_4263800</name>
</gene>
<name>A0AAW2TC77_9LAMI</name>
<feature type="region of interest" description="Disordered" evidence="1">
    <location>
        <begin position="1"/>
        <end position="22"/>
    </location>
</feature>
<accession>A0AAW2TC77</accession>
<sequence length="122" mass="13834">MSNVEVNPSSTSLTHEESDEPRWSKRARVVKNFGSDFITYNIKDDPITFEDAMASSESNQWKEVVKKLKFDGTGDKFKAKLVAKDFKQKEGIDYSDTYSPVARLTTIRVLIALASVYNLPIH</sequence>
<evidence type="ECO:0000313" key="3">
    <source>
        <dbReference type="EMBL" id="KAL0402339.1"/>
    </source>
</evidence>
<comment type="caution">
    <text evidence="3">The sequence shown here is derived from an EMBL/GenBank/DDBJ whole genome shotgun (WGS) entry which is preliminary data.</text>
</comment>
<dbReference type="EMBL" id="JACGWN010000015">
    <property type="protein sequence ID" value="KAL0402339.1"/>
    <property type="molecule type" value="Genomic_DNA"/>
</dbReference>
<dbReference type="InterPro" id="IPR013103">
    <property type="entry name" value="RVT_2"/>
</dbReference>
<organism evidence="3">
    <name type="scientific">Sesamum latifolium</name>
    <dbReference type="NCBI Taxonomy" id="2727402"/>
    <lineage>
        <taxon>Eukaryota</taxon>
        <taxon>Viridiplantae</taxon>
        <taxon>Streptophyta</taxon>
        <taxon>Embryophyta</taxon>
        <taxon>Tracheophyta</taxon>
        <taxon>Spermatophyta</taxon>
        <taxon>Magnoliopsida</taxon>
        <taxon>eudicotyledons</taxon>
        <taxon>Gunneridae</taxon>
        <taxon>Pentapetalae</taxon>
        <taxon>asterids</taxon>
        <taxon>lamiids</taxon>
        <taxon>Lamiales</taxon>
        <taxon>Pedaliaceae</taxon>
        <taxon>Sesamum</taxon>
    </lineage>
</organism>
<dbReference type="AlphaFoldDB" id="A0AAW2TC77"/>
<proteinExistence type="predicted"/>
<evidence type="ECO:0000259" key="2">
    <source>
        <dbReference type="Pfam" id="PF07727"/>
    </source>
</evidence>
<protein>
    <submittedName>
        <fullName evidence="3">Retrovirus-related Pol polyprotein from transposon RE2</fullName>
    </submittedName>
</protein>